<name>A0A100Y165_9ACTN</name>
<dbReference type="Proteomes" id="UP000054011">
    <property type="component" value="Unassembled WGS sequence"/>
</dbReference>
<proteinExistence type="predicted"/>
<evidence type="ECO:0000313" key="3">
    <source>
        <dbReference type="Proteomes" id="UP000054011"/>
    </source>
</evidence>
<keyword evidence="1" id="KW-0812">Transmembrane</keyword>
<dbReference type="EMBL" id="LNSV01000111">
    <property type="protein sequence ID" value="KUH35792.1"/>
    <property type="molecule type" value="Genomic_DNA"/>
</dbReference>
<keyword evidence="3" id="KW-1185">Reference proteome</keyword>
<keyword evidence="1" id="KW-1133">Transmembrane helix</keyword>
<sequence length="72" mass="7307">MSTANTPDPQRSTIAALITAVTILGVIAVLGTCGFAMYLAWRHPGAAAPLGIGATLLGSIGTIAAVALFRRR</sequence>
<protein>
    <submittedName>
        <fullName evidence="2">Uncharacterized protein</fullName>
    </submittedName>
</protein>
<evidence type="ECO:0000313" key="2">
    <source>
        <dbReference type="EMBL" id="KUH35792.1"/>
    </source>
</evidence>
<keyword evidence="1" id="KW-0472">Membrane</keyword>
<gene>
    <name evidence="2" type="ORF">ATE80_27125</name>
</gene>
<feature type="transmembrane region" description="Helical" evidence="1">
    <location>
        <begin position="47"/>
        <end position="69"/>
    </location>
</feature>
<dbReference type="AlphaFoldDB" id="A0A100Y165"/>
<dbReference type="RefSeq" id="WP_058944910.1">
    <property type="nucleotide sequence ID" value="NZ_LNSV01000111.1"/>
</dbReference>
<organism evidence="2 3">
    <name type="scientific">Streptomyces kanasensis</name>
    <dbReference type="NCBI Taxonomy" id="936756"/>
    <lineage>
        <taxon>Bacteria</taxon>
        <taxon>Bacillati</taxon>
        <taxon>Actinomycetota</taxon>
        <taxon>Actinomycetes</taxon>
        <taxon>Kitasatosporales</taxon>
        <taxon>Streptomycetaceae</taxon>
        <taxon>Streptomyces</taxon>
    </lineage>
</organism>
<comment type="caution">
    <text evidence="2">The sequence shown here is derived from an EMBL/GenBank/DDBJ whole genome shotgun (WGS) entry which is preliminary data.</text>
</comment>
<accession>A0A100Y165</accession>
<reference evidence="2 3" key="1">
    <citation type="submission" date="2015-11" db="EMBL/GenBank/DDBJ databases">
        <title>Genome-wide analysis reveals the secondary metabolome in Streptomyces kanasensis ZX01.</title>
        <authorList>
            <person name="Zhang G."/>
            <person name="Han L."/>
            <person name="Feng J."/>
            <person name="Zhang X."/>
        </authorList>
    </citation>
    <scope>NUCLEOTIDE SEQUENCE [LARGE SCALE GENOMIC DNA]</scope>
    <source>
        <strain evidence="2 3">ZX01</strain>
    </source>
</reference>
<feature type="transmembrane region" description="Helical" evidence="1">
    <location>
        <begin position="12"/>
        <end position="41"/>
    </location>
</feature>
<evidence type="ECO:0000256" key="1">
    <source>
        <dbReference type="SAM" id="Phobius"/>
    </source>
</evidence>